<evidence type="ECO:0000313" key="2">
    <source>
        <dbReference type="EMBL" id="KAK7318017.1"/>
    </source>
</evidence>
<keyword evidence="1" id="KW-0472">Membrane</keyword>
<evidence type="ECO:0000256" key="1">
    <source>
        <dbReference type="SAM" id="Phobius"/>
    </source>
</evidence>
<accession>A0AAN9Q129</accession>
<comment type="caution">
    <text evidence="2">The sequence shown here is derived from an EMBL/GenBank/DDBJ whole genome shotgun (WGS) entry which is preliminary data.</text>
</comment>
<protein>
    <submittedName>
        <fullName evidence="2">Uncharacterized protein</fullName>
    </submittedName>
</protein>
<keyword evidence="1" id="KW-1133">Transmembrane helix</keyword>
<dbReference type="AlphaFoldDB" id="A0AAN9Q129"/>
<evidence type="ECO:0000313" key="3">
    <source>
        <dbReference type="Proteomes" id="UP001359559"/>
    </source>
</evidence>
<gene>
    <name evidence="2" type="ORF">RJT34_02714</name>
</gene>
<name>A0AAN9Q129_CLITE</name>
<dbReference type="EMBL" id="JAYKXN010000001">
    <property type="protein sequence ID" value="KAK7318017.1"/>
    <property type="molecule type" value="Genomic_DNA"/>
</dbReference>
<organism evidence="2 3">
    <name type="scientific">Clitoria ternatea</name>
    <name type="common">Butterfly pea</name>
    <dbReference type="NCBI Taxonomy" id="43366"/>
    <lineage>
        <taxon>Eukaryota</taxon>
        <taxon>Viridiplantae</taxon>
        <taxon>Streptophyta</taxon>
        <taxon>Embryophyta</taxon>
        <taxon>Tracheophyta</taxon>
        <taxon>Spermatophyta</taxon>
        <taxon>Magnoliopsida</taxon>
        <taxon>eudicotyledons</taxon>
        <taxon>Gunneridae</taxon>
        <taxon>Pentapetalae</taxon>
        <taxon>rosids</taxon>
        <taxon>fabids</taxon>
        <taxon>Fabales</taxon>
        <taxon>Fabaceae</taxon>
        <taxon>Papilionoideae</taxon>
        <taxon>50 kb inversion clade</taxon>
        <taxon>NPAAA clade</taxon>
        <taxon>indigoferoid/millettioid clade</taxon>
        <taxon>Phaseoleae</taxon>
        <taxon>Clitoria</taxon>
    </lineage>
</organism>
<keyword evidence="1" id="KW-0812">Transmembrane</keyword>
<reference evidence="2 3" key="1">
    <citation type="submission" date="2024-01" db="EMBL/GenBank/DDBJ databases">
        <title>The genomes of 5 underutilized Papilionoideae crops provide insights into root nodulation and disease resistance.</title>
        <authorList>
            <person name="Yuan L."/>
        </authorList>
    </citation>
    <scope>NUCLEOTIDE SEQUENCE [LARGE SCALE GENOMIC DNA]</scope>
    <source>
        <strain evidence="2">LY-2023</strain>
        <tissue evidence="2">Leaf</tissue>
    </source>
</reference>
<keyword evidence="3" id="KW-1185">Reference proteome</keyword>
<proteinExistence type="predicted"/>
<sequence length="69" mass="7990">MGMYSTRGSGSIADSYKVFNEMHEKIEQHKWVLYWTALRVSLKVPSLELSGFWILRAGFLLFCVVSVFE</sequence>
<dbReference type="Proteomes" id="UP001359559">
    <property type="component" value="Unassembled WGS sequence"/>
</dbReference>
<feature type="transmembrane region" description="Helical" evidence="1">
    <location>
        <begin position="50"/>
        <end position="68"/>
    </location>
</feature>